<dbReference type="SFLD" id="SFLDS00019">
    <property type="entry name" value="Glutathione_Transferase_(cytos"/>
    <property type="match status" value="1"/>
</dbReference>
<sequence length="211" mass="23233">MILYSYYRSTSSYRVRLALELKGLDYTVKPVNLIKDGGEHRSSGYLELNPQGRVPTLVDGDVTVIQSPAIIEYLEAVYTASPLLKGSQADQALARSVASLIGCDIHPLHNVSVLNKLRASGHDEGFINQWIHSWIADGFTAVENLIGDQGWSLGDEPGLSDVYLLPQVYAAQRFGLDLTPFPRIARIAELAKTHPAFQRAHPANQIDSPPR</sequence>
<keyword evidence="4" id="KW-0413">Isomerase</keyword>
<name>A0A379KQN8_PSEPU</name>
<dbReference type="AlphaFoldDB" id="A0A379KQN8"/>
<organism evidence="4 5">
    <name type="scientific">Pseudomonas putida</name>
    <name type="common">Arthrobacter siderocapsulatus</name>
    <dbReference type="NCBI Taxonomy" id="303"/>
    <lineage>
        <taxon>Bacteria</taxon>
        <taxon>Pseudomonadati</taxon>
        <taxon>Pseudomonadota</taxon>
        <taxon>Gammaproteobacteria</taxon>
        <taxon>Pseudomonadales</taxon>
        <taxon>Pseudomonadaceae</taxon>
        <taxon>Pseudomonas</taxon>
    </lineage>
</organism>
<evidence type="ECO:0000259" key="3">
    <source>
        <dbReference type="PROSITE" id="PS50405"/>
    </source>
</evidence>
<dbReference type="SFLD" id="SFLDG00358">
    <property type="entry name" value="Main_(cytGST)"/>
    <property type="match status" value="1"/>
</dbReference>
<dbReference type="GO" id="GO:0006749">
    <property type="term" value="P:glutathione metabolic process"/>
    <property type="evidence" value="ECO:0007669"/>
    <property type="project" value="TreeGrafter"/>
</dbReference>
<proteinExistence type="inferred from homology"/>
<feature type="domain" description="GST C-terminal" evidence="3">
    <location>
        <begin position="87"/>
        <end position="210"/>
    </location>
</feature>
<dbReference type="InterPro" id="IPR040079">
    <property type="entry name" value="Glutathione_S-Trfase"/>
</dbReference>
<dbReference type="GO" id="GO:0004364">
    <property type="term" value="F:glutathione transferase activity"/>
    <property type="evidence" value="ECO:0007669"/>
    <property type="project" value="TreeGrafter"/>
</dbReference>
<dbReference type="SUPFAM" id="SSF52833">
    <property type="entry name" value="Thioredoxin-like"/>
    <property type="match status" value="1"/>
</dbReference>
<dbReference type="SUPFAM" id="SSF47616">
    <property type="entry name" value="GST C-terminal domain-like"/>
    <property type="match status" value="1"/>
</dbReference>
<dbReference type="PROSITE" id="PS50404">
    <property type="entry name" value="GST_NTER"/>
    <property type="match status" value="1"/>
</dbReference>
<reference evidence="4 5" key="1">
    <citation type="submission" date="2018-06" db="EMBL/GenBank/DDBJ databases">
        <authorList>
            <consortium name="Pathogen Informatics"/>
            <person name="Doyle S."/>
        </authorList>
    </citation>
    <scope>NUCLEOTIDE SEQUENCE [LARGE SCALE GENOMIC DNA]</scope>
    <source>
        <strain evidence="4 5">NCTC7914</strain>
    </source>
</reference>
<comment type="similarity">
    <text evidence="1">Belongs to the GST superfamily. Zeta family.</text>
</comment>
<gene>
    <name evidence="4" type="primary">maiA</name>
    <name evidence="4" type="ORF">NCTC7914_03943</name>
</gene>
<dbReference type="PROSITE" id="PS50405">
    <property type="entry name" value="GST_CTER"/>
    <property type="match status" value="1"/>
</dbReference>
<evidence type="ECO:0000313" key="5">
    <source>
        <dbReference type="Proteomes" id="UP000254602"/>
    </source>
</evidence>
<dbReference type="GO" id="GO:0006559">
    <property type="term" value="P:L-phenylalanine catabolic process"/>
    <property type="evidence" value="ECO:0007669"/>
    <property type="project" value="TreeGrafter"/>
</dbReference>
<evidence type="ECO:0000313" key="4">
    <source>
        <dbReference type="EMBL" id="SUD69795.1"/>
    </source>
</evidence>
<evidence type="ECO:0000256" key="1">
    <source>
        <dbReference type="ARBA" id="ARBA00010007"/>
    </source>
</evidence>
<dbReference type="InterPro" id="IPR036282">
    <property type="entry name" value="Glutathione-S-Trfase_C_sf"/>
</dbReference>
<dbReference type="PANTHER" id="PTHR42673">
    <property type="entry name" value="MALEYLACETOACETATE ISOMERASE"/>
    <property type="match status" value="1"/>
</dbReference>
<dbReference type="EMBL" id="UGUY01000001">
    <property type="protein sequence ID" value="SUD69795.1"/>
    <property type="molecule type" value="Genomic_DNA"/>
</dbReference>
<dbReference type="InterPro" id="IPR010987">
    <property type="entry name" value="Glutathione-S-Trfase_C-like"/>
</dbReference>
<dbReference type="InterPro" id="IPR005955">
    <property type="entry name" value="GST_Zeta"/>
</dbReference>
<accession>A0A379KQN8</accession>
<dbReference type="InterPro" id="IPR036249">
    <property type="entry name" value="Thioredoxin-like_sf"/>
</dbReference>
<dbReference type="InterPro" id="IPR004045">
    <property type="entry name" value="Glutathione_S-Trfase_N"/>
</dbReference>
<dbReference type="PANTHER" id="PTHR42673:SF21">
    <property type="entry name" value="GLUTATHIONE S-TRANSFERASE YFCF"/>
    <property type="match status" value="1"/>
</dbReference>
<dbReference type="Proteomes" id="UP000254602">
    <property type="component" value="Unassembled WGS sequence"/>
</dbReference>
<dbReference type="InterPro" id="IPR034330">
    <property type="entry name" value="GST_Zeta_C"/>
</dbReference>
<dbReference type="RefSeq" id="WP_115274858.1">
    <property type="nucleotide sequence ID" value="NZ_UGUY01000001.1"/>
</dbReference>
<protein>
    <submittedName>
        <fullName evidence="4">Maleylacetoacetate isomerase</fullName>
    </submittedName>
</protein>
<dbReference type="Gene3D" id="3.40.30.10">
    <property type="entry name" value="Glutaredoxin"/>
    <property type="match status" value="1"/>
</dbReference>
<feature type="domain" description="GST N-terminal" evidence="2">
    <location>
        <begin position="1"/>
        <end position="82"/>
    </location>
</feature>
<dbReference type="GO" id="GO:0005737">
    <property type="term" value="C:cytoplasm"/>
    <property type="evidence" value="ECO:0007669"/>
    <property type="project" value="InterPro"/>
</dbReference>
<dbReference type="NCBIfam" id="TIGR01262">
    <property type="entry name" value="maiA"/>
    <property type="match status" value="1"/>
</dbReference>
<dbReference type="Pfam" id="PF13409">
    <property type="entry name" value="GST_N_2"/>
    <property type="match status" value="1"/>
</dbReference>
<dbReference type="CDD" id="cd03191">
    <property type="entry name" value="GST_C_Zeta"/>
    <property type="match status" value="1"/>
</dbReference>
<dbReference type="Gene3D" id="1.20.1050.10">
    <property type="match status" value="1"/>
</dbReference>
<dbReference type="GO" id="GO:0016034">
    <property type="term" value="F:maleylacetoacetate isomerase activity"/>
    <property type="evidence" value="ECO:0007669"/>
    <property type="project" value="TreeGrafter"/>
</dbReference>
<evidence type="ECO:0000259" key="2">
    <source>
        <dbReference type="PROSITE" id="PS50404"/>
    </source>
</evidence>